<dbReference type="AlphaFoldDB" id="A0A0B7F7V0"/>
<organism evidence="11 12">
    <name type="scientific">Thanatephorus cucumeris (strain AG1-IB / isolate 7/3/14)</name>
    <name type="common">Lettuce bottom rot fungus</name>
    <name type="synonym">Rhizoctonia solani</name>
    <dbReference type="NCBI Taxonomy" id="1108050"/>
    <lineage>
        <taxon>Eukaryota</taxon>
        <taxon>Fungi</taxon>
        <taxon>Dikarya</taxon>
        <taxon>Basidiomycota</taxon>
        <taxon>Agaricomycotina</taxon>
        <taxon>Agaricomycetes</taxon>
        <taxon>Cantharellales</taxon>
        <taxon>Ceratobasidiaceae</taxon>
        <taxon>Rhizoctonia</taxon>
        <taxon>Rhizoctonia solani AG-1</taxon>
    </lineage>
</organism>
<evidence type="ECO:0000313" key="12">
    <source>
        <dbReference type="Proteomes" id="UP000059188"/>
    </source>
</evidence>
<dbReference type="GO" id="GO:0003700">
    <property type="term" value="F:DNA-binding transcription factor activity"/>
    <property type="evidence" value="ECO:0007669"/>
    <property type="project" value="TreeGrafter"/>
</dbReference>
<feature type="domain" description="C2H2-type" evidence="10">
    <location>
        <begin position="574"/>
        <end position="601"/>
    </location>
</feature>
<keyword evidence="12" id="KW-1185">Reference proteome</keyword>
<dbReference type="Gene3D" id="3.30.160.60">
    <property type="entry name" value="Classic Zinc Finger"/>
    <property type="match status" value="2"/>
</dbReference>
<keyword evidence="3" id="KW-0677">Repeat</keyword>
<evidence type="ECO:0000256" key="2">
    <source>
        <dbReference type="ARBA" id="ARBA00022723"/>
    </source>
</evidence>
<dbReference type="PROSITE" id="PS00028">
    <property type="entry name" value="ZINC_FINGER_C2H2_1"/>
    <property type="match status" value="2"/>
</dbReference>
<dbReference type="InterPro" id="IPR036236">
    <property type="entry name" value="Znf_C2H2_sf"/>
</dbReference>
<evidence type="ECO:0000256" key="4">
    <source>
        <dbReference type="ARBA" id="ARBA00022771"/>
    </source>
</evidence>
<evidence type="ECO:0000256" key="5">
    <source>
        <dbReference type="ARBA" id="ARBA00022833"/>
    </source>
</evidence>
<dbReference type="PANTHER" id="PTHR24404">
    <property type="entry name" value="ZINC FINGER PROTEIN"/>
    <property type="match status" value="1"/>
</dbReference>
<dbReference type="Proteomes" id="UP000059188">
    <property type="component" value="Unassembled WGS sequence"/>
</dbReference>
<dbReference type="InterPro" id="IPR013087">
    <property type="entry name" value="Znf_C2H2_type"/>
</dbReference>
<dbReference type="GO" id="GO:0008270">
    <property type="term" value="F:zinc ion binding"/>
    <property type="evidence" value="ECO:0007669"/>
    <property type="project" value="UniProtKB-KW"/>
</dbReference>
<keyword evidence="4 8" id="KW-0863">Zinc-finger</keyword>
<dbReference type="SUPFAM" id="SSF57667">
    <property type="entry name" value="beta-beta-alpha zinc fingers"/>
    <property type="match status" value="1"/>
</dbReference>
<evidence type="ECO:0000259" key="10">
    <source>
        <dbReference type="PROSITE" id="PS50157"/>
    </source>
</evidence>
<dbReference type="GO" id="GO:0005634">
    <property type="term" value="C:nucleus"/>
    <property type="evidence" value="ECO:0007669"/>
    <property type="project" value="UniProtKB-SubCell"/>
</dbReference>
<evidence type="ECO:0000256" key="9">
    <source>
        <dbReference type="SAM" id="MobiDB-lite"/>
    </source>
</evidence>
<accession>A0A0B7F7V0</accession>
<evidence type="ECO:0000256" key="3">
    <source>
        <dbReference type="ARBA" id="ARBA00022737"/>
    </source>
</evidence>
<evidence type="ECO:0000313" key="11">
    <source>
        <dbReference type="EMBL" id="CEL53605.1"/>
    </source>
</evidence>
<evidence type="ECO:0000256" key="8">
    <source>
        <dbReference type="PROSITE-ProRule" id="PRU00042"/>
    </source>
</evidence>
<dbReference type="GO" id="GO:0006357">
    <property type="term" value="P:regulation of transcription by RNA polymerase II"/>
    <property type="evidence" value="ECO:0007669"/>
    <property type="project" value="TreeGrafter"/>
</dbReference>
<comment type="subcellular location">
    <subcellularLocation>
        <location evidence="1">Nucleus</location>
    </subcellularLocation>
</comment>
<sequence>MAPPGSLVHSAEGIAISMPQAGTSLFTFPFNFPLIHLVHKGEHISPRDNLHTEVGGPIQRSSLRAAKQQQEIQIHLDMLSNILWDNFNVPNNKISKRVNVRDLGHPKLMVKLEPDADGASCSLFKSLSDSCSSSSKVSKHDFSVKSELKPEPVPASPHNKDIRADFGYSSLCSAGKPQDIPIISNIQTNKSQSCRDGSHSNFSEEGQTTTKLLRTSGQSSYSSEQLIATHTNTLKALRQCLVNKQDMPPSSKFALYSQLSHLCYSRPVINQQQARTAQHPPSGSWQCEDSNYEHLNHQDIDAPKLSRLNDSLFGLVSSCRVKPPARYSTSSLGPSDTIDSPTHNQAQYNSNSAPGPSAAGGTNNFLANAGQKSKSGTDETTNGAEIDGLDAQSLYELGFYCYTLALQRDPSITNQGASQDHVPDLVPLPPSAPVPLPLQLNLEESGARGIFPGSNYPSVPGADAQYRLEDAASTNWGPVRVDANGLQTGHIQNPFNGGLPVIDSGVDAQLLPHHTISGRPATGLPNYSGVFQGAPPYTDFNYSTNHIYTFRTNSSSAGPSTLEDNHQALIKASKTCYVCGRHFHRPNSLKDHMHTHTGLKRHKCRICGQCISWTSGLSRHMKKVHGSDTRSRNR</sequence>
<dbReference type="STRING" id="1108050.A0A0B7F7V0"/>
<dbReference type="OrthoDB" id="654211at2759"/>
<gene>
    <name evidence="11" type="ORF">RSOLAG1IB_06460</name>
</gene>
<evidence type="ECO:0000256" key="7">
    <source>
        <dbReference type="ARBA" id="ARBA00023242"/>
    </source>
</evidence>
<dbReference type="PANTHER" id="PTHR24404:SF114">
    <property type="entry name" value="KLUMPFUSS, ISOFORM B-RELATED"/>
    <property type="match status" value="1"/>
</dbReference>
<evidence type="ECO:0000256" key="6">
    <source>
        <dbReference type="ARBA" id="ARBA00023125"/>
    </source>
</evidence>
<dbReference type="GO" id="GO:0000978">
    <property type="term" value="F:RNA polymerase II cis-regulatory region sequence-specific DNA binding"/>
    <property type="evidence" value="ECO:0007669"/>
    <property type="project" value="TreeGrafter"/>
</dbReference>
<evidence type="ECO:0000256" key="1">
    <source>
        <dbReference type="ARBA" id="ARBA00004123"/>
    </source>
</evidence>
<protein>
    <recommendedName>
        <fullName evidence="10">C2H2-type domain-containing protein</fullName>
    </recommendedName>
</protein>
<keyword evidence="7" id="KW-0539">Nucleus</keyword>
<dbReference type="PROSITE" id="PS50157">
    <property type="entry name" value="ZINC_FINGER_C2H2_2"/>
    <property type="match status" value="2"/>
</dbReference>
<dbReference type="EMBL" id="LN679112">
    <property type="protein sequence ID" value="CEL53605.1"/>
    <property type="molecule type" value="Genomic_DNA"/>
</dbReference>
<feature type="domain" description="C2H2-type" evidence="10">
    <location>
        <begin position="602"/>
        <end position="630"/>
    </location>
</feature>
<keyword evidence="5" id="KW-0862">Zinc</keyword>
<keyword evidence="2" id="KW-0479">Metal-binding</keyword>
<keyword evidence="6" id="KW-0238">DNA-binding</keyword>
<proteinExistence type="predicted"/>
<feature type="compositionally biased region" description="Basic and acidic residues" evidence="9">
    <location>
        <begin position="138"/>
        <end position="150"/>
    </location>
</feature>
<feature type="compositionally biased region" description="Polar residues" evidence="9">
    <location>
        <begin position="327"/>
        <end position="383"/>
    </location>
</feature>
<feature type="region of interest" description="Disordered" evidence="9">
    <location>
        <begin position="189"/>
        <end position="216"/>
    </location>
</feature>
<feature type="region of interest" description="Disordered" evidence="9">
    <location>
        <begin position="324"/>
        <end position="384"/>
    </location>
</feature>
<name>A0A0B7F7V0_THACB</name>
<dbReference type="SMART" id="SM00355">
    <property type="entry name" value="ZnF_C2H2"/>
    <property type="match status" value="2"/>
</dbReference>
<feature type="region of interest" description="Disordered" evidence="9">
    <location>
        <begin position="128"/>
        <end position="159"/>
    </location>
</feature>
<reference evidence="11 12" key="1">
    <citation type="submission" date="2014-11" db="EMBL/GenBank/DDBJ databases">
        <authorList>
            <person name="Wibberg Daniel"/>
        </authorList>
    </citation>
    <scope>NUCLEOTIDE SEQUENCE [LARGE SCALE GENOMIC DNA]</scope>
    <source>
        <strain evidence="11">Rhizoctonia solani AG1-IB 7/3/14</strain>
    </source>
</reference>
<dbReference type="InterPro" id="IPR050589">
    <property type="entry name" value="Ikaros_C2H2-ZF"/>
</dbReference>